<evidence type="ECO:0000313" key="2">
    <source>
        <dbReference type="Proteomes" id="UP000499080"/>
    </source>
</evidence>
<protein>
    <submittedName>
        <fullName evidence="1">Uncharacterized protein</fullName>
    </submittedName>
</protein>
<keyword evidence="2" id="KW-1185">Reference proteome</keyword>
<dbReference type="Proteomes" id="UP000499080">
    <property type="component" value="Unassembled WGS sequence"/>
</dbReference>
<name>A0A4Y2WAG7_ARAVE</name>
<proteinExistence type="predicted"/>
<comment type="caution">
    <text evidence="1">The sequence shown here is derived from an EMBL/GenBank/DDBJ whole genome shotgun (WGS) entry which is preliminary data.</text>
</comment>
<gene>
    <name evidence="1" type="ORF">AVEN_120685_1</name>
</gene>
<accession>A0A4Y2WAG7</accession>
<organism evidence="1 2">
    <name type="scientific">Araneus ventricosus</name>
    <name type="common">Orbweaver spider</name>
    <name type="synonym">Epeira ventricosa</name>
    <dbReference type="NCBI Taxonomy" id="182803"/>
    <lineage>
        <taxon>Eukaryota</taxon>
        <taxon>Metazoa</taxon>
        <taxon>Ecdysozoa</taxon>
        <taxon>Arthropoda</taxon>
        <taxon>Chelicerata</taxon>
        <taxon>Arachnida</taxon>
        <taxon>Araneae</taxon>
        <taxon>Araneomorphae</taxon>
        <taxon>Entelegynae</taxon>
        <taxon>Araneoidea</taxon>
        <taxon>Araneidae</taxon>
        <taxon>Araneus</taxon>
    </lineage>
</organism>
<reference evidence="1 2" key="1">
    <citation type="journal article" date="2019" name="Sci. Rep.">
        <title>Orb-weaving spider Araneus ventricosus genome elucidates the spidroin gene catalogue.</title>
        <authorList>
            <person name="Kono N."/>
            <person name="Nakamura H."/>
            <person name="Ohtoshi R."/>
            <person name="Moran D.A.P."/>
            <person name="Shinohara A."/>
            <person name="Yoshida Y."/>
            <person name="Fujiwara M."/>
            <person name="Mori M."/>
            <person name="Tomita M."/>
            <person name="Arakawa K."/>
        </authorList>
    </citation>
    <scope>NUCLEOTIDE SEQUENCE [LARGE SCALE GENOMIC DNA]</scope>
</reference>
<evidence type="ECO:0000313" key="1">
    <source>
        <dbReference type="EMBL" id="GBO33584.1"/>
    </source>
</evidence>
<dbReference type="OrthoDB" id="422540at2759"/>
<dbReference type="AlphaFoldDB" id="A0A4Y2WAG7"/>
<sequence>MLVPYKVLFANRESFTVQIGKPTSVSIDRLKAAHLFFLWMIFLRCHLLQFPASKAHRGSKSSPQWKTFPSSCAFSGFTVFVTEGEYLWHHSWQHPELCF</sequence>
<dbReference type="EMBL" id="BGPR01057218">
    <property type="protein sequence ID" value="GBO33584.1"/>
    <property type="molecule type" value="Genomic_DNA"/>
</dbReference>